<feature type="transmembrane region" description="Helical" evidence="1">
    <location>
        <begin position="37"/>
        <end position="56"/>
    </location>
</feature>
<proteinExistence type="predicted"/>
<dbReference type="Pfam" id="PF11239">
    <property type="entry name" value="DUF3040"/>
    <property type="match status" value="1"/>
</dbReference>
<evidence type="ECO:0008006" key="4">
    <source>
        <dbReference type="Google" id="ProtNLM"/>
    </source>
</evidence>
<evidence type="ECO:0000313" key="3">
    <source>
        <dbReference type="Proteomes" id="UP000198688"/>
    </source>
</evidence>
<keyword evidence="1" id="KW-0812">Transmembrane</keyword>
<organism evidence="2 3">
    <name type="scientific">Actinoplanes derwentensis</name>
    <dbReference type="NCBI Taxonomy" id="113562"/>
    <lineage>
        <taxon>Bacteria</taxon>
        <taxon>Bacillati</taxon>
        <taxon>Actinomycetota</taxon>
        <taxon>Actinomycetes</taxon>
        <taxon>Micromonosporales</taxon>
        <taxon>Micromonosporaceae</taxon>
        <taxon>Actinoplanes</taxon>
    </lineage>
</organism>
<evidence type="ECO:0000256" key="1">
    <source>
        <dbReference type="SAM" id="Phobius"/>
    </source>
</evidence>
<keyword evidence="3" id="KW-1185">Reference proteome</keyword>
<keyword evidence="1" id="KW-1133">Transmembrane helix</keyword>
<dbReference type="RefSeq" id="WP_092546007.1">
    <property type="nucleotide sequence ID" value="NZ_BOMJ01000077.1"/>
</dbReference>
<accession>A0A1H2APG4</accession>
<dbReference type="EMBL" id="LT629758">
    <property type="protein sequence ID" value="SDT47456.1"/>
    <property type="molecule type" value="Genomic_DNA"/>
</dbReference>
<sequence>MLSDDDRRVIAELEQRVILSDPDFAARMAEPPSEVRFPAVAVLCAGLFVLVPPVMLLFGWPGLIIVVDLFIAALVAVLMRRRHR</sequence>
<feature type="transmembrane region" description="Helical" evidence="1">
    <location>
        <begin position="62"/>
        <end position="79"/>
    </location>
</feature>
<reference evidence="2 3" key="1">
    <citation type="submission" date="2016-10" db="EMBL/GenBank/DDBJ databases">
        <authorList>
            <person name="de Groot N.N."/>
        </authorList>
    </citation>
    <scope>NUCLEOTIDE SEQUENCE [LARGE SCALE GENOMIC DNA]</scope>
    <source>
        <strain evidence="2 3">DSM 43941</strain>
    </source>
</reference>
<dbReference type="STRING" id="113562.SAMN04489716_3978"/>
<dbReference type="InterPro" id="IPR021401">
    <property type="entry name" value="DUF3040"/>
</dbReference>
<evidence type="ECO:0000313" key="2">
    <source>
        <dbReference type="EMBL" id="SDT47456.1"/>
    </source>
</evidence>
<protein>
    <recommendedName>
        <fullName evidence="4">DUF3040 domain-containing protein</fullName>
    </recommendedName>
</protein>
<dbReference type="OrthoDB" id="3397246at2"/>
<dbReference type="Proteomes" id="UP000198688">
    <property type="component" value="Chromosome I"/>
</dbReference>
<gene>
    <name evidence="2" type="ORF">SAMN04489716_3978</name>
</gene>
<name>A0A1H2APG4_9ACTN</name>
<keyword evidence="1" id="KW-0472">Membrane</keyword>
<dbReference type="AlphaFoldDB" id="A0A1H2APG4"/>